<dbReference type="Gene3D" id="3.30.420.10">
    <property type="entry name" value="Ribonuclease H-like superfamily/Ribonuclease H"/>
    <property type="match status" value="1"/>
</dbReference>
<comment type="caution">
    <text evidence="3">The sequence shown here is derived from an EMBL/GenBank/DDBJ whole genome shotgun (WGS) entry which is preliminary data.</text>
</comment>
<reference evidence="3" key="1">
    <citation type="submission" date="2024-03" db="EMBL/GenBank/DDBJ databases">
        <title>Human intestinal bacterial collection.</title>
        <authorList>
            <person name="Pauvert C."/>
            <person name="Hitch T.C.A."/>
            <person name="Clavel T."/>
        </authorList>
    </citation>
    <scope>NUCLEOTIDE SEQUENCE [LARGE SCALE GENOMIC DNA]</scope>
    <source>
        <strain evidence="3">CLA-AA-H89B</strain>
    </source>
</reference>
<keyword evidence="4" id="KW-1185">Reference proteome</keyword>
<proteinExistence type="predicted"/>
<dbReference type="PANTHER" id="PTHR38462">
    <property type="entry name" value="EXONUCLEASE-LIKE PROTEIN"/>
    <property type="match status" value="1"/>
</dbReference>
<evidence type="ECO:0000256" key="1">
    <source>
        <dbReference type="SAM" id="SignalP"/>
    </source>
</evidence>
<dbReference type="PANTHER" id="PTHR38462:SF1">
    <property type="entry name" value="YPRB RIBONUCLEASE H-LIKE DOMAIN-CONTAINING PROTEIN"/>
    <property type="match status" value="1"/>
</dbReference>
<sequence length="360" mass="40772">MKVLTSTIPATAAPSQTAALLCACFHTAHAAGDFIFFDIETTGLSADNSMCWLIGTLVLQDDSLILTQYFADSPSDEKELMEQFLGTLSATSCLVHFNGTRFDIPFLQERAALLECDAQLAAKLTDCDSIDIFKMIKSYDSLLHLTNYKQKTIESFLNFPRTDKLDGKKLIALYKSYVLSKDTDSERLLLLHNSDDLAGLHEICAVLAYGQLYDTALKKDSVDSFKKVFENISMEFNYASDYEGNEITELILETAPVFPFPKALDCKQPDGYCKIFPDKLRLCVPVVNDRVKLFYKDYKNYYYLPEQNCAIHKSVAAYVDKSRRTAATKNTCYTWVEPHTLNTPVALYHFLTAYLWHLLQ</sequence>
<keyword evidence="1" id="KW-0732">Signal</keyword>
<dbReference type="EMBL" id="JBBMFS010000002">
    <property type="protein sequence ID" value="MEQ2554078.1"/>
    <property type="molecule type" value="Genomic_DNA"/>
</dbReference>
<gene>
    <name evidence="3" type="ORF">WMO37_03485</name>
</gene>
<feature type="chain" id="PRO_5045688964" evidence="1">
    <location>
        <begin position="31"/>
        <end position="360"/>
    </location>
</feature>
<dbReference type="InterPro" id="IPR036397">
    <property type="entry name" value="RNaseH_sf"/>
</dbReference>
<dbReference type="SUPFAM" id="SSF53098">
    <property type="entry name" value="Ribonuclease H-like"/>
    <property type="match status" value="1"/>
</dbReference>
<protein>
    <submittedName>
        <fullName evidence="3">Ribonuclease H-like domain-containing protein</fullName>
    </submittedName>
</protein>
<dbReference type="Proteomes" id="UP001546774">
    <property type="component" value="Unassembled WGS sequence"/>
</dbReference>
<dbReference type="InterPro" id="IPR038720">
    <property type="entry name" value="YprB_RNase_H-like_dom"/>
</dbReference>
<dbReference type="Pfam" id="PF13482">
    <property type="entry name" value="RNase_H_2"/>
    <property type="match status" value="1"/>
</dbReference>
<evidence type="ECO:0000313" key="4">
    <source>
        <dbReference type="Proteomes" id="UP001546774"/>
    </source>
</evidence>
<feature type="signal peptide" evidence="1">
    <location>
        <begin position="1"/>
        <end position="30"/>
    </location>
</feature>
<organism evidence="3 4">
    <name type="scientific">Lachnospira intestinalis</name>
    <dbReference type="NCBI Taxonomy" id="3133158"/>
    <lineage>
        <taxon>Bacteria</taxon>
        <taxon>Bacillati</taxon>
        <taxon>Bacillota</taxon>
        <taxon>Clostridia</taxon>
        <taxon>Lachnospirales</taxon>
        <taxon>Lachnospiraceae</taxon>
        <taxon>Lachnospira</taxon>
    </lineage>
</organism>
<accession>A0ABV1H3M4</accession>
<evidence type="ECO:0000313" key="3">
    <source>
        <dbReference type="EMBL" id="MEQ2554078.1"/>
    </source>
</evidence>
<evidence type="ECO:0000259" key="2">
    <source>
        <dbReference type="Pfam" id="PF13482"/>
    </source>
</evidence>
<dbReference type="PROSITE" id="PS51257">
    <property type="entry name" value="PROKAR_LIPOPROTEIN"/>
    <property type="match status" value="1"/>
</dbReference>
<name>A0ABV1H3M4_9FIRM</name>
<feature type="domain" description="YprB ribonuclease H-like" evidence="2">
    <location>
        <begin position="35"/>
        <end position="205"/>
    </location>
</feature>
<dbReference type="InterPro" id="IPR012337">
    <property type="entry name" value="RNaseH-like_sf"/>
</dbReference>